<sequence>MLGILANRTYRKLFTAQVIALLGTGLATVALSLLAFELAGNQAGAVLGSIFGIKMVAYVLISPVAAVITARLPRRPLLVTLDLLRAATALGLPFVTQVWQVYVLVFLLQSASACFTPLYQATIPEVLKDEEQYTKALSLSRLAYDLETLLSPALAVALLSLMSWHGLFIGTMAGFVASALLLLATTLPVPRANGQGSFYQQVTRGLRVYLATPRLRGLLALNLAVACAGAMVIVNTVVMVQARLGLSERHTALALACFGAGSMMAALALPLLLKRWQERTLMLSGGLCLVAGLLAATGMQSLMWLLLPWWLLGIGYALVQTPSGRLLARSAHAEDRPAVFAAQFSLSHACWLLAYPLAGWLGSALGLLPTLVLLAAIALAAVLAAARLWPAVDAGGLYHCHDDLAAGHPHLAGGPPCHVHPYVIDDLHTRWPG</sequence>
<comment type="subcellular location">
    <subcellularLocation>
        <location evidence="1">Cell membrane</location>
        <topology evidence="1">Multi-pass membrane protein</topology>
    </subcellularLocation>
</comment>
<name>A0A233RDU8_9GAMM</name>
<dbReference type="PANTHER" id="PTHR43266">
    <property type="entry name" value="MACROLIDE-EFFLUX PROTEIN"/>
    <property type="match status" value="1"/>
</dbReference>
<evidence type="ECO:0000313" key="9">
    <source>
        <dbReference type="EMBL" id="OXY81558.1"/>
    </source>
</evidence>
<feature type="transmembrane region" description="Helical" evidence="7">
    <location>
        <begin position="339"/>
        <end position="358"/>
    </location>
</feature>
<dbReference type="GO" id="GO:0022857">
    <property type="term" value="F:transmembrane transporter activity"/>
    <property type="evidence" value="ECO:0007669"/>
    <property type="project" value="InterPro"/>
</dbReference>
<dbReference type="InterPro" id="IPR020846">
    <property type="entry name" value="MFS_dom"/>
</dbReference>
<dbReference type="RefSeq" id="WP_094200926.1">
    <property type="nucleotide sequence ID" value="NZ_NBIM01000003.1"/>
</dbReference>
<evidence type="ECO:0000256" key="7">
    <source>
        <dbReference type="SAM" id="Phobius"/>
    </source>
</evidence>
<feature type="transmembrane region" description="Helical" evidence="7">
    <location>
        <begin position="167"/>
        <end position="189"/>
    </location>
</feature>
<dbReference type="PROSITE" id="PS50850">
    <property type="entry name" value="MFS"/>
    <property type="match status" value="1"/>
</dbReference>
<proteinExistence type="predicted"/>
<evidence type="ECO:0000256" key="6">
    <source>
        <dbReference type="ARBA" id="ARBA00023136"/>
    </source>
</evidence>
<keyword evidence="5 7" id="KW-1133">Transmembrane helix</keyword>
<feature type="transmembrane region" description="Helical" evidence="7">
    <location>
        <begin position="46"/>
        <end position="70"/>
    </location>
</feature>
<reference evidence="9 10" key="1">
    <citation type="submission" date="2017-08" db="EMBL/GenBank/DDBJ databases">
        <title>A Genome Sequence of Oceanimonas doudoroffii ATCC 27123T.</title>
        <authorList>
            <person name="Brennan M.A."/>
            <person name="Maclea K.S."/>
            <person name="Mcclelland W.D."/>
            <person name="Trachtenberg A.M."/>
        </authorList>
    </citation>
    <scope>NUCLEOTIDE SEQUENCE [LARGE SCALE GENOMIC DNA]</scope>
    <source>
        <strain evidence="9 10">ATCC 27123</strain>
    </source>
</reference>
<dbReference type="OrthoDB" id="4368225at2"/>
<dbReference type="AlphaFoldDB" id="A0A233RDU8"/>
<feature type="transmembrane region" description="Helical" evidence="7">
    <location>
        <begin position="12"/>
        <end position="34"/>
    </location>
</feature>
<dbReference type="Gene3D" id="1.20.1250.20">
    <property type="entry name" value="MFS general substrate transporter like domains"/>
    <property type="match status" value="1"/>
</dbReference>
<evidence type="ECO:0000256" key="3">
    <source>
        <dbReference type="ARBA" id="ARBA00022475"/>
    </source>
</evidence>
<evidence type="ECO:0000259" key="8">
    <source>
        <dbReference type="PROSITE" id="PS50850"/>
    </source>
</evidence>
<evidence type="ECO:0000256" key="1">
    <source>
        <dbReference type="ARBA" id="ARBA00004651"/>
    </source>
</evidence>
<dbReference type="SUPFAM" id="SSF103473">
    <property type="entry name" value="MFS general substrate transporter"/>
    <property type="match status" value="1"/>
</dbReference>
<feature type="domain" description="Major facilitator superfamily (MFS) profile" evidence="8">
    <location>
        <begin position="9"/>
        <end position="393"/>
    </location>
</feature>
<organism evidence="9 10">
    <name type="scientific">Oceanimonas doudoroffii</name>
    <dbReference type="NCBI Taxonomy" id="84158"/>
    <lineage>
        <taxon>Bacteria</taxon>
        <taxon>Pseudomonadati</taxon>
        <taxon>Pseudomonadota</taxon>
        <taxon>Gammaproteobacteria</taxon>
        <taxon>Aeromonadales</taxon>
        <taxon>Aeromonadaceae</taxon>
        <taxon>Oceanimonas</taxon>
    </lineage>
</organism>
<feature type="transmembrane region" description="Helical" evidence="7">
    <location>
        <begin position="364"/>
        <end position="386"/>
    </location>
</feature>
<dbReference type="Pfam" id="PF07690">
    <property type="entry name" value="MFS_1"/>
    <property type="match status" value="1"/>
</dbReference>
<feature type="transmembrane region" description="Helical" evidence="7">
    <location>
        <begin position="217"/>
        <end position="240"/>
    </location>
</feature>
<evidence type="ECO:0000256" key="2">
    <source>
        <dbReference type="ARBA" id="ARBA00022448"/>
    </source>
</evidence>
<feature type="transmembrane region" description="Helical" evidence="7">
    <location>
        <begin position="280"/>
        <end position="296"/>
    </location>
</feature>
<evidence type="ECO:0000256" key="4">
    <source>
        <dbReference type="ARBA" id="ARBA00022692"/>
    </source>
</evidence>
<evidence type="ECO:0000313" key="10">
    <source>
        <dbReference type="Proteomes" id="UP000242757"/>
    </source>
</evidence>
<comment type="caution">
    <text evidence="9">The sequence shown here is derived from an EMBL/GenBank/DDBJ whole genome shotgun (WGS) entry which is preliminary data.</text>
</comment>
<accession>A0A233RDU8</accession>
<feature type="transmembrane region" description="Helical" evidence="7">
    <location>
        <begin position="302"/>
        <end position="319"/>
    </location>
</feature>
<evidence type="ECO:0000256" key="5">
    <source>
        <dbReference type="ARBA" id="ARBA00022989"/>
    </source>
</evidence>
<keyword evidence="6 7" id="KW-0472">Membrane</keyword>
<keyword evidence="4 7" id="KW-0812">Transmembrane</keyword>
<keyword evidence="10" id="KW-1185">Reference proteome</keyword>
<gene>
    <name evidence="9" type="ORF">B6S08_11325</name>
</gene>
<dbReference type="GO" id="GO:0005886">
    <property type="term" value="C:plasma membrane"/>
    <property type="evidence" value="ECO:0007669"/>
    <property type="project" value="UniProtKB-SubCell"/>
</dbReference>
<protein>
    <submittedName>
        <fullName evidence="9">MFS transporter</fullName>
    </submittedName>
</protein>
<keyword evidence="3" id="KW-1003">Cell membrane</keyword>
<keyword evidence="2" id="KW-0813">Transport</keyword>
<dbReference type="InterPro" id="IPR036259">
    <property type="entry name" value="MFS_trans_sf"/>
</dbReference>
<dbReference type="EMBL" id="NBIM01000003">
    <property type="protein sequence ID" value="OXY81558.1"/>
    <property type="molecule type" value="Genomic_DNA"/>
</dbReference>
<dbReference type="Proteomes" id="UP000242757">
    <property type="component" value="Unassembled WGS sequence"/>
</dbReference>
<dbReference type="CDD" id="cd06173">
    <property type="entry name" value="MFS_MefA_like"/>
    <property type="match status" value="1"/>
</dbReference>
<dbReference type="InterPro" id="IPR011701">
    <property type="entry name" value="MFS"/>
</dbReference>
<feature type="transmembrane region" description="Helical" evidence="7">
    <location>
        <begin position="252"/>
        <end position="273"/>
    </location>
</feature>
<dbReference type="PANTHER" id="PTHR43266:SF2">
    <property type="entry name" value="MAJOR FACILITATOR SUPERFAMILY (MFS) PROFILE DOMAIN-CONTAINING PROTEIN"/>
    <property type="match status" value="1"/>
</dbReference>